<evidence type="ECO:0000313" key="1">
    <source>
        <dbReference type="EMBL" id="HFN00181.1"/>
    </source>
</evidence>
<dbReference type="InterPro" id="IPR009097">
    <property type="entry name" value="Cyclic_Pdiesterase"/>
</dbReference>
<organism evidence="1">
    <name type="scientific">Oscillatoriales cyanobacterium SpSt-418</name>
    <dbReference type="NCBI Taxonomy" id="2282169"/>
    <lineage>
        <taxon>Bacteria</taxon>
        <taxon>Bacillati</taxon>
        <taxon>Cyanobacteriota</taxon>
        <taxon>Cyanophyceae</taxon>
        <taxon>Oscillatoriophycideae</taxon>
        <taxon>Oscillatoriales</taxon>
    </lineage>
</organism>
<comment type="caution">
    <text evidence="1">The sequence shown here is derived from an EMBL/GenBank/DDBJ whole genome shotgun (WGS) entry which is preliminary data.</text>
</comment>
<sequence length="187" mass="21344">MNDSLPLFPTLILTLKLDQTTFEQVNTLRQQYFPPARNIVPAHITLFHALPGDHKGTIAQHLQTQCAQIPAIDLHLPTLRFLGNGVAIEVEAPALVELRQSFAQTWSDWLTAQDQQKYRPHITLQNKVAAATARQTYEELTQQWQPTRGNAEGVLLWYYRNGPWELAHEFSFRSAPTNTNSLKLGYR</sequence>
<dbReference type="AlphaFoldDB" id="A0A7C3PKD3"/>
<protein>
    <submittedName>
        <fullName evidence="1">2'-5' RNA ligase family protein</fullName>
    </submittedName>
</protein>
<dbReference type="EMBL" id="DSRU01000300">
    <property type="protein sequence ID" value="HFN00181.1"/>
    <property type="molecule type" value="Genomic_DNA"/>
</dbReference>
<proteinExistence type="predicted"/>
<dbReference type="Pfam" id="PF13563">
    <property type="entry name" value="2_5_RNA_ligase2"/>
    <property type="match status" value="1"/>
</dbReference>
<dbReference type="GO" id="GO:0016874">
    <property type="term" value="F:ligase activity"/>
    <property type="evidence" value="ECO:0007669"/>
    <property type="project" value="UniProtKB-KW"/>
</dbReference>
<dbReference type="SUPFAM" id="SSF55144">
    <property type="entry name" value="LigT-like"/>
    <property type="match status" value="1"/>
</dbReference>
<dbReference type="Gene3D" id="3.90.1140.10">
    <property type="entry name" value="Cyclic phosphodiesterase"/>
    <property type="match status" value="1"/>
</dbReference>
<name>A0A7C3PKD3_9CYAN</name>
<reference evidence="1" key="1">
    <citation type="journal article" date="2020" name="mSystems">
        <title>Genome- and Community-Level Interaction Insights into Carbon Utilization and Element Cycling Functions of Hydrothermarchaeota in Hydrothermal Sediment.</title>
        <authorList>
            <person name="Zhou Z."/>
            <person name="Liu Y."/>
            <person name="Xu W."/>
            <person name="Pan J."/>
            <person name="Luo Z.H."/>
            <person name="Li M."/>
        </authorList>
    </citation>
    <scope>NUCLEOTIDE SEQUENCE [LARGE SCALE GENOMIC DNA]</scope>
    <source>
        <strain evidence="1">SpSt-418</strain>
    </source>
</reference>
<accession>A0A7C3PKD3</accession>
<gene>
    <name evidence="1" type="ORF">ENR64_20975</name>
</gene>
<keyword evidence="1" id="KW-0436">Ligase</keyword>